<proteinExistence type="predicted"/>
<sequence>MPRANGVGVALFRAAPDDVVEALSSGAAVVEDIEQLQYVVLREGTAFSAVRERRPVLSDLFADGPGVAPRPRPRTRWSGGVTSMLLETQPVRNKSAVRR</sequence>
<dbReference type="AlphaFoldDB" id="A0A7I7T1B5"/>
<gene>
    <name evidence="1" type="ORF">MHEL_13100</name>
</gene>
<accession>A0A7I7T1B5</accession>
<protein>
    <submittedName>
        <fullName evidence="1">Uncharacterized protein</fullName>
    </submittedName>
</protein>
<evidence type="ECO:0000313" key="2">
    <source>
        <dbReference type="Proteomes" id="UP000467148"/>
    </source>
</evidence>
<name>A0A7I7T1B5_9MYCO</name>
<evidence type="ECO:0000313" key="1">
    <source>
        <dbReference type="EMBL" id="BBY63067.1"/>
    </source>
</evidence>
<keyword evidence="2" id="KW-1185">Reference proteome</keyword>
<dbReference type="Proteomes" id="UP000467148">
    <property type="component" value="Chromosome"/>
</dbReference>
<dbReference type="KEGG" id="mhev:MHEL_13100"/>
<dbReference type="EMBL" id="AP022596">
    <property type="protein sequence ID" value="BBY63067.1"/>
    <property type="molecule type" value="Genomic_DNA"/>
</dbReference>
<organism evidence="1 2">
    <name type="scientific">Mycolicibacterium helvum</name>
    <dbReference type="NCBI Taxonomy" id="1534349"/>
    <lineage>
        <taxon>Bacteria</taxon>
        <taxon>Bacillati</taxon>
        <taxon>Actinomycetota</taxon>
        <taxon>Actinomycetes</taxon>
        <taxon>Mycobacteriales</taxon>
        <taxon>Mycobacteriaceae</taxon>
        <taxon>Mycolicibacterium</taxon>
    </lineage>
</organism>
<reference evidence="1 2" key="1">
    <citation type="journal article" date="2019" name="Emerg. Microbes Infect.">
        <title>Comprehensive subspecies identification of 175 nontuberculous mycobacteria species based on 7547 genomic profiles.</title>
        <authorList>
            <person name="Matsumoto Y."/>
            <person name="Kinjo T."/>
            <person name="Motooka D."/>
            <person name="Nabeya D."/>
            <person name="Jung N."/>
            <person name="Uechi K."/>
            <person name="Horii T."/>
            <person name="Iida T."/>
            <person name="Fujita J."/>
            <person name="Nakamura S."/>
        </authorList>
    </citation>
    <scope>NUCLEOTIDE SEQUENCE [LARGE SCALE GENOMIC DNA]</scope>
    <source>
        <strain evidence="1 2">JCM 30396</strain>
    </source>
</reference>